<keyword evidence="2" id="KW-0813">Transport</keyword>
<evidence type="ECO:0000256" key="8">
    <source>
        <dbReference type="ARBA" id="ARBA00023136"/>
    </source>
</evidence>
<evidence type="ECO:0000313" key="12">
    <source>
        <dbReference type="EMBL" id="OGN19398.1"/>
    </source>
</evidence>
<dbReference type="Proteomes" id="UP000177478">
    <property type="component" value="Unassembled WGS sequence"/>
</dbReference>
<dbReference type="GO" id="GO:0005524">
    <property type="term" value="F:ATP binding"/>
    <property type="evidence" value="ECO:0007669"/>
    <property type="project" value="UniProtKB-KW"/>
</dbReference>
<protein>
    <recommendedName>
        <fullName evidence="14">ABC transporter ATP-binding protein</fullName>
    </recommendedName>
</protein>
<dbReference type="SMART" id="SM00382">
    <property type="entry name" value="AAA"/>
    <property type="match status" value="1"/>
</dbReference>
<evidence type="ECO:0000256" key="1">
    <source>
        <dbReference type="ARBA" id="ARBA00004651"/>
    </source>
</evidence>
<keyword evidence="4 9" id="KW-0812">Transmembrane</keyword>
<dbReference type="InterPro" id="IPR027417">
    <property type="entry name" value="P-loop_NTPase"/>
</dbReference>
<feature type="transmembrane region" description="Helical" evidence="9">
    <location>
        <begin position="228"/>
        <end position="250"/>
    </location>
</feature>
<feature type="transmembrane region" description="Helical" evidence="9">
    <location>
        <begin position="138"/>
        <end position="161"/>
    </location>
</feature>
<keyword evidence="7 9" id="KW-1133">Transmembrane helix</keyword>
<evidence type="ECO:0000313" key="13">
    <source>
        <dbReference type="Proteomes" id="UP000177478"/>
    </source>
</evidence>
<dbReference type="GO" id="GO:0034040">
    <property type="term" value="F:ATPase-coupled lipid transmembrane transporter activity"/>
    <property type="evidence" value="ECO:0007669"/>
    <property type="project" value="TreeGrafter"/>
</dbReference>
<comment type="caution">
    <text evidence="12">The sequence shown here is derived from an EMBL/GenBank/DDBJ whole genome shotgun (WGS) entry which is preliminary data.</text>
</comment>
<evidence type="ECO:0000259" key="11">
    <source>
        <dbReference type="PROSITE" id="PS50929"/>
    </source>
</evidence>
<dbReference type="InterPro" id="IPR011527">
    <property type="entry name" value="ABC1_TM_dom"/>
</dbReference>
<comment type="subcellular location">
    <subcellularLocation>
        <location evidence="1">Cell membrane</location>
        <topology evidence="1">Multi-pass membrane protein</topology>
    </subcellularLocation>
</comment>
<dbReference type="GO" id="GO:0140359">
    <property type="term" value="F:ABC-type transporter activity"/>
    <property type="evidence" value="ECO:0007669"/>
    <property type="project" value="InterPro"/>
</dbReference>
<feature type="domain" description="ABC transporter" evidence="10">
    <location>
        <begin position="320"/>
        <end position="579"/>
    </location>
</feature>
<dbReference type="Pfam" id="PF00664">
    <property type="entry name" value="ABC_membrane"/>
    <property type="match status" value="1"/>
</dbReference>
<dbReference type="AlphaFoldDB" id="A0A1F8G3M7"/>
<feature type="transmembrane region" description="Helical" evidence="9">
    <location>
        <begin position="110"/>
        <end position="132"/>
    </location>
</feature>
<evidence type="ECO:0008006" key="14">
    <source>
        <dbReference type="Google" id="ProtNLM"/>
    </source>
</evidence>
<dbReference type="PROSITE" id="PS00211">
    <property type="entry name" value="ABC_TRANSPORTER_1"/>
    <property type="match status" value="1"/>
</dbReference>
<dbReference type="InterPro" id="IPR039421">
    <property type="entry name" value="Type_1_exporter"/>
</dbReference>
<evidence type="ECO:0000256" key="2">
    <source>
        <dbReference type="ARBA" id="ARBA00022448"/>
    </source>
</evidence>
<evidence type="ECO:0000256" key="6">
    <source>
        <dbReference type="ARBA" id="ARBA00022840"/>
    </source>
</evidence>
<dbReference type="SUPFAM" id="SSF90123">
    <property type="entry name" value="ABC transporter transmembrane region"/>
    <property type="match status" value="1"/>
</dbReference>
<keyword evidence="5" id="KW-0547">Nucleotide-binding</keyword>
<evidence type="ECO:0000256" key="4">
    <source>
        <dbReference type="ARBA" id="ARBA00022692"/>
    </source>
</evidence>
<sequence>MLGLFGFIILSQAINMASPWLNSKIIDGLVRTSPLSQIYIFAGITSALWIFRSTFYGWLRDRYELAHIDYAIPKRMQEVTLAKLFGFSIGQHTSENSGIKQTVINRGENALVSLGDIVLYQAFPLLAEVVILTGVLFYWSRLIGCVVLVAVVLYALAVIKINSHFRPDMKKIEKLFISDSKFQGEIVRNIGLVMANAQEDRAQKECKESLGGAYGFARNVWDRFVTWAAFRNAISVIALSVVLIICINGVHSKIYTLGQFVMFMAWANNALGNLGNMSPLHRRLIQHYTSVRRYFDMLGIEPDVKVLPNPVRPDKFAGRIEFKNVTFRYRGRDVQGQIEEDDEEPKQAQPKVINPALDDVSFVIEPGQTVAFVGESGAGKSTLVNAIIRAQDPESGQITVDGNDLRVLDLKHFRKAIGIVNQDVSLFDQTLRYNITFGLNGRAAKLSDKELSNVAEMSCIDRFFHRLEKGFDTLIGERGVKLSGGERQRVGIARALIKEPDILIFDEATSSLDSENEGLIQESIEQASKGRTTIIIAHRFSTIRNVDKVIVFDKGKVVGQGTHEELAANCETYQRLTRKQIFA</sequence>
<dbReference type="SUPFAM" id="SSF52540">
    <property type="entry name" value="P-loop containing nucleoside triphosphate hydrolases"/>
    <property type="match status" value="1"/>
</dbReference>
<keyword evidence="6" id="KW-0067">ATP-binding</keyword>
<evidence type="ECO:0000256" key="3">
    <source>
        <dbReference type="ARBA" id="ARBA00022475"/>
    </source>
</evidence>
<dbReference type="Gene3D" id="3.40.50.300">
    <property type="entry name" value="P-loop containing nucleotide triphosphate hydrolases"/>
    <property type="match status" value="1"/>
</dbReference>
<gene>
    <name evidence="12" type="ORF">A3F25_02115</name>
</gene>
<dbReference type="FunFam" id="3.40.50.300:FF:000221">
    <property type="entry name" value="Multidrug ABC transporter ATP-binding protein"/>
    <property type="match status" value="1"/>
</dbReference>
<proteinExistence type="predicted"/>
<dbReference type="Gene3D" id="1.20.1560.10">
    <property type="entry name" value="ABC transporter type 1, transmembrane domain"/>
    <property type="match status" value="1"/>
</dbReference>
<dbReference type="PROSITE" id="PS50893">
    <property type="entry name" value="ABC_TRANSPORTER_2"/>
    <property type="match status" value="1"/>
</dbReference>
<reference evidence="12 13" key="1">
    <citation type="journal article" date="2016" name="Nat. Commun.">
        <title>Thousands of microbial genomes shed light on interconnected biogeochemical processes in an aquifer system.</title>
        <authorList>
            <person name="Anantharaman K."/>
            <person name="Brown C.T."/>
            <person name="Hug L.A."/>
            <person name="Sharon I."/>
            <person name="Castelle C.J."/>
            <person name="Probst A.J."/>
            <person name="Thomas B.C."/>
            <person name="Singh A."/>
            <person name="Wilkins M.J."/>
            <person name="Karaoz U."/>
            <person name="Brodie E.L."/>
            <person name="Williams K.H."/>
            <person name="Hubbard S.S."/>
            <person name="Banfield J.F."/>
        </authorList>
    </citation>
    <scope>NUCLEOTIDE SEQUENCE [LARGE SCALE GENOMIC DNA]</scope>
</reference>
<feature type="transmembrane region" description="Helical" evidence="9">
    <location>
        <begin position="37"/>
        <end position="59"/>
    </location>
</feature>
<accession>A0A1F8G3M7</accession>
<evidence type="ECO:0000256" key="9">
    <source>
        <dbReference type="SAM" id="Phobius"/>
    </source>
</evidence>
<dbReference type="STRING" id="1802689.A3F25_02115"/>
<dbReference type="GO" id="GO:0005886">
    <property type="term" value="C:plasma membrane"/>
    <property type="evidence" value="ECO:0007669"/>
    <property type="project" value="UniProtKB-SubCell"/>
</dbReference>
<evidence type="ECO:0000259" key="10">
    <source>
        <dbReference type="PROSITE" id="PS50893"/>
    </source>
</evidence>
<keyword evidence="3" id="KW-1003">Cell membrane</keyword>
<name>A0A1F8G3M7_9BACT</name>
<dbReference type="GO" id="GO:0016887">
    <property type="term" value="F:ATP hydrolysis activity"/>
    <property type="evidence" value="ECO:0007669"/>
    <property type="project" value="InterPro"/>
</dbReference>
<organism evidence="12 13">
    <name type="scientific">Candidatus Yanofskybacteria bacterium RIFCSPHIGHO2_12_FULL_45_19b</name>
    <dbReference type="NCBI Taxonomy" id="1802689"/>
    <lineage>
        <taxon>Bacteria</taxon>
        <taxon>Candidatus Yanofskyibacteriota</taxon>
    </lineage>
</organism>
<dbReference type="EMBL" id="MGKD01000019">
    <property type="protein sequence ID" value="OGN19398.1"/>
    <property type="molecule type" value="Genomic_DNA"/>
</dbReference>
<dbReference type="InterPro" id="IPR036640">
    <property type="entry name" value="ABC1_TM_sf"/>
</dbReference>
<feature type="domain" description="ABC transmembrane type-1" evidence="11">
    <location>
        <begin position="2"/>
        <end position="286"/>
    </location>
</feature>
<dbReference type="PROSITE" id="PS50929">
    <property type="entry name" value="ABC_TM1F"/>
    <property type="match status" value="1"/>
</dbReference>
<evidence type="ECO:0000256" key="7">
    <source>
        <dbReference type="ARBA" id="ARBA00022989"/>
    </source>
</evidence>
<dbReference type="PANTHER" id="PTHR24221">
    <property type="entry name" value="ATP-BINDING CASSETTE SUB-FAMILY B"/>
    <property type="match status" value="1"/>
</dbReference>
<dbReference type="PANTHER" id="PTHR24221:SF654">
    <property type="entry name" value="ATP-BINDING CASSETTE SUB-FAMILY B MEMBER 6"/>
    <property type="match status" value="1"/>
</dbReference>
<evidence type="ECO:0000256" key="5">
    <source>
        <dbReference type="ARBA" id="ARBA00022741"/>
    </source>
</evidence>
<keyword evidence="8 9" id="KW-0472">Membrane</keyword>
<dbReference type="Pfam" id="PF00005">
    <property type="entry name" value="ABC_tran"/>
    <property type="match status" value="1"/>
</dbReference>
<dbReference type="InterPro" id="IPR003593">
    <property type="entry name" value="AAA+_ATPase"/>
</dbReference>
<dbReference type="InterPro" id="IPR017871">
    <property type="entry name" value="ABC_transporter-like_CS"/>
</dbReference>
<dbReference type="InterPro" id="IPR003439">
    <property type="entry name" value="ABC_transporter-like_ATP-bd"/>
</dbReference>